<protein>
    <submittedName>
        <fullName evidence="2">L-carnitine dehydratase/bile acid-inducible protein F</fullName>
    </submittedName>
</protein>
<dbReference type="Proteomes" id="UP000054978">
    <property type="component" value="Unassembled WGS sequence"/>
</dbReference>
<sequence>MAESISRPLEGIRVLDMTVALAGPYGSMLLGALGADVIRIEAPGGGDLARTNPPFVGRDGINFGARADDEVSLTILNRARNKRSITLDLKSERGREIFMNLAKQCDVVIENMSEGATARLGVDYESVKRSNPKIVYASIKALGEPSAYPGLKGMDIIVQALSGLMEVTGVADGPPTRCGLPVADLLAPLYAVNGILSALIYRGRTGEGQHVKVSMLDCLASWIAEEHFDVFGKAGYAMRTGNFQDRLVPFGVYPTKDGHVAIAAVHGDWFRGLLDALDQLHLLEDARFMHRGARVKHAAELNAMIQHWTERHTSDEVVRELLEKRSVPCARVRRPDEVLHDPRLHESGAVMNLQHPRFGDIGAVGMGMPIQFSKFKAQFDQPATELGSANEAVYGGLLNLSKSEIDELFKAGVI</sequence>
<dbReference type="InterPro" id="IPR023606">
    <property type="entry name" value="CoA-Trfase_III_dom_1_sf"/>
</dbReference>
<dbReference type="GO" id="GO:0008410">
    <property type="term" value="F:CoA-transferase activity"/>
    <property type="evidence" value="ECO:0007669"/>
    <property type="project" value="TreeGrafter"/>
</dbReference>
<dbReference type="Gene3D" id="3.30.1540.10">
    <property type="entry name" value="formyl-coa transferase, domain 3"/>
    <property type="match status" value="1"/>
</dbReference>
<organism evidence="2 3">
    <name type="scientific">Caballeronia ptereochthonis</name>
    <dbReference type="NCBI Taxonomy" id="1777144"/>
    <lineage>
        <taxon>Bacteria</taxon>
        <taxon>Pseudomonadati</taxon>
        <taxon>Pseudomonadota</taxon>
        <taxon>Betaproteobacteria</taxon>
        <taxon>Burkholderiales</taxon>
        <taxon>Burkholderiaceae</taxon>
        <taxon>Caballeronia</taxon>
    </lineage>
</organism>
<reference evidence="2" key="1">
    <citation type="submission" date="2016-01" db="EMBL/GenBank/DDBJ databases">
        <authorList>
            <person name="Peeters C."/>
        </authorList>
    </citation>
    <scope>NUCLEOTIDE SEQUENCE [LARGE SCALE GENOMIC DNA]</scope>
    <source>
        <strain evidence="2">LMG 29326</strain>
    </source>
</reference>
<dbReference type="PANTHER" id="PTHR48207">
    <property type="entry name" value="SUCCINATE--HYDROXYMETHYLGLUTARATE COA-TRANSFERASE"/>
    <property type="match status" value="1"/>
</dbReference>
<keyword evidence="3" id="KW-1185">Reference proteome</keyword>
<evidence type="ECO:0000313" key="2">
    <source>
        <dbReference type="EMBL" id="SAK44175.1"/>
    </source>
</evidence>
<dbReference type="InterPro" id="IPR050483">
    <property type="entry name" value="CoA-transferase_III_domain"/>
</dbReference>
<dbReference type="Gene3D" id="3.40.50.10540">
    <property type="entry name" value="Crotonobetainyl-coa:carnitine coa-transferase, domain 1"/>
    <property type="match status" value="1"/>
</dbReference>
<dbReference type="Pfam" id="PF02515">
    <property type="entry name" value="CoA_transf_3"/>
    <property type="match status" value="1"/>
</dbReference>
<evidence type="ECO:0000256" key="1">
    <source>
        <dbReference type="ARBA" id="ARBA00022679"/>
    </source>
</evidence>
<dbReference type="SUPFAM" id="SSF89796">
    <property type="entry name" value="CoA-transferase family III (CaiB/BaiF)"/>
    <property type="match status" value="1"/>
</dbReference>
<dbReference type="OrthoDB" id="8523055at2"/>
<accession>A0A157ZF81</accession>
<proteinExistence type="predicted"/>
<dbReference type="InterPro" id="IPR044855">
    <property type="entry name" value="CoA-Trfase_III_dom3_sf"/>
</dbReference>
<evidence type="ECO:0000313" key="3">
    <source>
        <dbReference type="Proteomes" id="UP000054978"/>
    </source>
</evidence>
<dbReference type="RefSeq" id="WP_087042698.1">
    <property type="nucleotide sequence ID" value="NZ_FCOB02000002.1"/>
</dbReference>
<dbReference type="EMBL" id="FCOB02000002">
    <property type="protein sequence ID" value="SAK44175.1"/>
    <property type="molecule type" value="Genomic_DNA"/>
</dbReference>
<keyword evidence="1" id="KW-0808">Transferase</keyword>
<name>A0A157ZF81_9BURK</name>
<gene>
    <name evidence="2" type="ORF">AWB83_00525</name>
</gene>
<dbReference type="STRING" id="1777144.AWB83_00525"/>
<dbReference type="InterPro" id="IPR003673">
    <property type="entry name" value="CoA-Trfase_fam_III"/>
</dbReference>
<comment type="caution">
    <text evidence="2">The sequence shown here is derived from an EMBL/GenBank/DDBJ whole genome shotgun (WGS) entry which is preliminary data.</text>
</comment>
<dbReference type="PANTHER" id="PTHR48207:SF3">
    <property type="entry name" value="SUCCINATE--HYDROXYMETHYLGLUTARATE COA-TRANSFERASE"/>
    <property type="match status" value="1"/>
</dbReference>
<dbReference type="AlphaFoldDB" id="A0A157ZF81"/>